<comment type="caution">
    <text evidence="1">The sequence shown here is derived from an EMBL/GenBank/DDBJ whole genome shotgun (WGS) entry which is preliminary data.</text>
</comment>
<evidence type="ECO:0008006" key="3">
    <source>
        <dbReference type="Google" id="ProtNLM"/>
    </source>
</evidence>
<gene>
    <name evidence="1" type="ORF">EDD35_1303</name>
</gene>
<name>A0A3N2GRQ4_9PSEU</name>
<evidence type="ECO:0000313" key="1">
    <source>
        <dbReference type="EMBL" id="ROS39010.1"/>
    </source>
</evidence>
<protein>
    <recommendedName>
        <fullName evidence="3">WXG100 family type VII secretion target</fullName>
    </recommendedName>
</protein>
<evidence type="ECO:0000313" key="2">
    <source>
        <dbReference type="Proteomes" id="UP000274843"/>
    </source>
</evidence>
<keyword evidence="2" id="KW-1185">Reference proteome</keyword>
<sequence length="114" mass="12330">MGVTGVALNLDEDQVTRLNTLLRDAKDRGEELCRSMQSDYANVVGANWKGIASMAALGKSDEMLQFWNSQLAPILDKLMTGIVGTQNLMADHESDGQSKINAITPGMGNFSRLA</sequence>
<organism evidence="1 2">
    <name type="scientific">Amycolatopsis thermoflava</name>
    <dbReference type="NCBI Taxonomy" id="84480"/>
    <lineage>
        <taxon>Bacteria</taxon>
        <taxon>Bacillati</taxon>
        <taxon>Actinomycetota</taxon>
        <taxon>Actinomycetes</taxon>
        <taxon>Pseudonocardiales</taxon>
        <taxon>Pseudonocardiaceae</taxon>
        <taxon>Amycolatopsis</taxon>
        <taxon>Amycolatopsis methanolica group</taxon>
    </lineage>
</organism>
<dbReference type="EMBL" id="RKHY01000001">
    <property type="protein sequence ID" value="ROS39010.1"/>
    <property type="molecule type" value="Genomic_DNA"/>
</dbReference>
<proteinExistence type="predicted"/>
<dbReference type="SUPFAM" id="SSF140453">
    <property type="entry name" value="EsxAB dimer-like"/>
    <property type="match status" value="1"/>
</dbReference>
<accession>A0A3N2GRQ4</accession>
<dbReference type="Proteomes" id="UP000274843">
    <property type="component" value="Unassembled WGS sequence"/>
</dbReference>
<dbReference type="AlphaFoldDB" id="A0A3N2GRQ4"/>
<reference evidence="1 2" key="1">
    <citation type="submission" date="2018-11" db="EMBL/GenBank/DDBJ databases">
        <title>Sequencing the genomes of 1000 actinobacteria strains.</title>
        <authorList>
            <person name="Klenk H.-P."/>
        </authorList>
    </citation>
    <scope>NUCLEOTIDE SEQUENCE [LARGE SCALE GENOMIC DNA]</scope>
    <source>
        <strain evidence="1 2">DSM 44348</strain>
    </source>
</reference>
<dbReference type="InterPro" id="IPR036689">
    <property type="entry name" value="ESAT-6-like_sf"/>
</dbReference>